<name>A0A0A8ZW62_ARUDO</name>
<proteinExistence type="predicted"/>
<organism evidence="1">
    <name type="scientific">Arundo donax</name>
    <name type="common">Giant reed</name>
    <name type="synonym">Donax arundinaceus</name>
    <dbReference type="NCBI Taxonomy" id="35708"/>
    <lineage>
        <taxon>Eukaryota</taxon>
        <taxon>Viridiplantae</taxon>
        <taxon>Streptophyta</taxon>
        <taxon>Embryophyta</taxon>
        <taxon>Tracheophyta</taxon>
        <taxon>Spermatophyta</taxon>
        <taxon>Magnoliopsida</taxon>
        <taxon>Liliopsida</taxon>
        <taxon>Poales</taxon>
        <taxon>Poaceae</taxon>
        <taxon>PACMAD clade</taxon>
        <taxon>Arundinoideae</taxon>
        <taxon>Arundineae</taxon>
        <taxon>Arundo</taxon>
    </lineage>
</organism>
<dbReference type="EMBL" id="GBRH01255922">
    <property type="protein sequence ID" value="JAD41973.1"/>
    <property type="molecule type" value="Transcribed_RNA"/>
</dbReference>
<accession>A0A0A8ZW62</accession>
<dbReference type="AlphaFoldDB" id="A0A0A8ZW62"/>
<reference evidence="1" key="2">
    <citation type="journal article" date="2015" name="Data Brief">
        <title>Shoot transcriptome of the giant reed, Arundo donax.</title>
        <authorList>
            <person name="Barrero R.A."/>
            <person name="Guerrero F.D."/>
            <person name="Moolhuijzen P."/>
            <person name="Goolsby J.A."/>
            <person name="Tidwell J."/>
            <person name="Bellgard S.E."/>
            <person name="Bellgard M.I."/>
        </authorList>
    </citation>
    <scope>NUCLEOTIDE SEQUENCE</scope>
    <source>
        <tissue evidence="1">Shoot tissue taken approximately 20 cm above the soil surface</tissue>
    </source>
</reference>
<reference evidence="1" key="1">
    <citation type="submission" date="2014-09" db="EMBL/GenBank/DDBJ databases">
        <authorList>
            <person name="Magalhaes I.L.F."/>
            <person name="Oliveira U."/>
            <person name="Santos F.R."/>
            <person name="Vidigal T.H.D.A."/>
            <person name="Brescovit A.D."/>
            <person name="Santos A.J."/>
        </authorList>
    </citation>
    <scope>NUCLEOTIDE SEQUENCE</scope>
    <source>
        <tissue evidence="1">Shoot tissue taken approximately 20 cm above the soil surface</tissue>
    </source>
</reference>
<sequence>MKKMFGDVPSVPAALCSKSIAELAEIPLGISNSS</sequence>
<protein>
    <submittedName>
        <fullName evidence="1">Uncharacterized protein</fullName>
    </submittedName>
</protein>
<evidence type="ECO:0000313" key="1">
    <source>
        <dbReference type="EMBL" id="JAD41973.1"/>
    </source>
</evidence>